<keyword evidence="1" id="KW-0472">Membrane</keyword>
<dbReference type="AlphaFoldDB" id="A0A0F9RTZ7"/>
<organism evidence="2">
    <name type="scientific">marine sediment metagenome</name>
    <dbReference type="NCBI Taxonomy" id="412755"/>
    <lineage>
        <taxon>unclassified sequences</taxon>
        <taxon>metagenomes</taxon>
        <taxon>ecological metagenomes</taxon>
    </lineage>
</organism>
<reference evidence="2" key="1">
    <citation type="journal article" date="2015" name="Nature">
        <title>Complex archaea that bridge the gap between prokaryotes and eukaryotes.</title>
        <authorList>
            <person name="Spang A."/>
            <person name="Saw J.H."/>
            <person name="Jorgensen S.L."/>
            <person name="Zaremba-Niedzwiedzka K."/>
            <person name="Martijn J."/>
            <person name="Lind A.E."/>
            <person name="van Eijk R."/>
            <person name="Schleper C."/>
            <person name="Guy L."/>
            <person name="Ettema T.J."/>
        </authorList>
    </citation>
    <scope>NUCLEOTIDE SEQUENCE</scope>
</reference>
<evidence type="ECO:0000313" key="2">
    <source>
        <dbReference type="EMBL" id="KKN59930.1"/>
    </source>
</evidence>
<gene>
    <name evidence="2" type="ORF">LCGC14_0536800</name>
</gene>
<comment type="caution">
    <text evidence="2">The sequence shown here is derived from an EMBL/GenBank/DDBJ whole genome shotgun (WGS) entry which is preliminary data.</text>
</comment>
<keyword evidence="1" id="KW-1133">Transmembrane helix</keyword>
<name>A0A0F9RTZ7_9ZZZZ</name>
<protein>
    <submittedName>
        <fullName evidence="2">Uncharacterized protein</fullName>
    </submittedName>
</protein>
<accession>A0A0F9RTZ7</accession>
<feature type="transmembrane region" description="Helical" evidence="1">
    <location>
        <begin position="38"/>
        <end position="60"/>
    </location>
</feature>
<proteinExistence type="predicted"/>
<dbReference type="EMBL" id="LAZR01000710">
    <property type="protein sequence ID" value="KKN59930.1"/>
    <property type="molecule type" value="Genomic_DNA"/>
</dbReference>
<evidence type="ECO:0000256" key="1">
    <source>
        <dbReference type="SAM" id="Phobius"/>
    </source>
</evidence>
<sequence>MVKRGLVCRLIKLIKMKNIRLIKVGFKKRSLMFDIIDLGNFSLMVFQFWFFGFGIAYQLIDSLEKDIAEFEKVKKEWNTNKS</sequence>
<keyword evidence="1" id="KW-0812">Transmembrane</keyword>